<feature type="domain" description="PKD" evidence="3">
    <location>
        <begin position="98"/>
        <end position="152"/>
    </location>
</feature>
<dbReference type="SMART" id="SM00089">
    <property type="entry name" value="PKD"/>
    <property type="match status" value="1"/>
</dbReference>
<dbReference type="InterPro" id="IPR000601">
    <property type="entry name" value="PKD_dom"/>
</dbReference>
<organism evidence="4 5">
    <name type="scientific">Actinospica durhamensis</name>
    <dbReference type="NCBI Taxonomy" id="1508375"/>
    <lineage>
        <taxon>Bacteria</taxon>
        <taxon>Bacillati</taxon>
        <taxon>Actinomycetota</taxon>
        <taxon>Actinomycetes</taxon>
        <taxon>Catenulisporales</taxon>
        <taxon>Actinospicaceae</taxon>
        <taxon>Actinospica</taxon>
    </lineage>
</organism>
<dbReference type="CDD" id="cd00146">
    <property type="entry name" value="PKD"/>
    <property type="match status" value="1"/>
</dbReference>
<dbReference type="PROSITE" id="PS50093">
    <property type="entry name" value="PKD"/>
    <property type="match status" value="1"/>
</dbReference>
<evidence type="ECO:0000313" key="4">
    <source>
        <dbReference type="EMBL" id="MBR7836439.1"/>
    </source>
</evidence>
<feature type="region of interest" description="Disordered" evidence="1">
    <location>
        <begin position="30"/>
        <end position="51"/>
    </location>
</feature>
<dbReference type="Gene3D" id="2.60.40.10">
    <property type="entry name" value="Immunoglobulins"/>
    <property type="match status" value="1"/>
</dbReference>
<dbReference type="RefSeq" id="WP_212530918.1">
    <property type="nucleotide sequence ID" value="NZ_JAGSOG010000142.1"/>
</dbReference>
<feature type="signal peptide" evidence="2">
    <location>
        <begin position="1"/>
        <end position="28"/>
    </location>
</feature>
<evidence type="ECO:0000259" key="3">
    <source>
        <dbReference type="PROSITE" id="PS50093"/>
    </source>
</evidence>
<dbReference type="Proteomes" id="UP000675781">
    <property type="component" value="Unassembled WGS sequence"/>
</dbReference>
<dbReference type="SUPFAM" id="SSF49299">
    <property type="entry name" value="PKD domain"/>
    <property type="match status" value="1"/>
</dbReference>
<evidence type="ECO:0000256" key="1">
    <source>
        <dbReference type="SAM" id="MobiDB-lite"/>
    </source>
</evidence>
<dbReference type="EMBL" id="JAGSOG010000142">
    <property type="protein sequence ID" value="MBR7836439.1"/>
    <property type="molecule type" value="Genomic_DNA"/>
</dbReference>
<dbReference type="Pfam" id="PF18911">
    <property type="entry name" value="PKD_4"/>
    <property type="match status" value="1"/>
</dbReference>
<comment type="caution">
    <text evidence="4">The sequence shown here is derived from an EMBL/GenBank/DDBJ whole genome shotgun (WGS) entry which is preliminary data.</text>
</comment>
<evidence type="ECO:0000313" key="5">
    <source>
        <dbReference type="Proteomes" id="UP000675781"/>
    </source>
</evidence>
<keyword evidence="5" id="KW-1185">Reference proteome</keyword>
<evidence type="ECO:0000256" key="2">
    <source>
        <dbReference type="SAM" id="SignalP"/>
    </source>
</evidence>
<dbReference type="InterPro" id="IPR035986">
    <property type="entry name" value="PKD_dom_sf"/>
</dbReference>
<gene>
    <name evidence="4" type="ORF">KDL01_24390</name>
</gene>
<reference evidence="4" key="1">
    <citation type="submission" date="2021-04" db="EMBL/GenBank/DDBJ databases">
        <title>Genome based classification of Actinospica acidithermotolerans sp. nov., an actinobacterium isolated from an Indonesian hot spring.</title>
        <authorList>
            <person name="Kusuma A.B."/>
            <person name="Putra K.E."/>
            <person name="Nafisah S."/>
            <person name="Loh J."/>
            <person name="Nouioui I."/>
            <person name="Goodfellow M."/>
        </authorList>
    </citation>
    <scope>NUCLEOTIDE SEQUENCE</scope>
    <source>
        <strain evidence="4">CSCA 57</strain>
    </source>
</reference>
<dbReference type="AlphaFoldDB" id="A0A941EWU0"/>
<keyword evidence="2" id="KW-0732">Signal</keyword>
<protein>
    <submittedName>
        <fullName evidence="4">PKD domain-containing protein</fullName>
    </submittedName>
</protein>
<feature type="chain" id="PRO_5036991153" evidence="2">
    <location>
        <begin position="29"/>
        <end position="539"/>
    </location>
</feature>
<name>A0A941EWU0_9ACTN</name>
<sequence>MSVRARRAAALTASVLAAALLTPGAAQAAARPLSHPGNENVASRPSLSTQVTHATVTARSHGLTAALTPVSPRGSGLSIDLDASTSRTAVPGAHVTGYRFSFGDGRTATGDSSRAAHRYARPGTYTVAVTVTDSTGHSATVDSTIEIAGSDFTPVAPTRILDTRSGLGAAKAKLTTTTSVHIPITGVDGIPADATGVVLSLIAVDTVENGAVTCYPDATTEPGVSNLNFGGNQTIDNLITVPVPADGAIDCALSGDSGSSADLIGDLEGYYSSGSSSSYVAIQPGRILDTRTGLNTAKTKLANGHSLTLTVAGATATTSTSSTATTTETLPTSAITAVALNISTTDTSGNGVLTAFPDGSGSPTGNVLNYFSANTDSNPAVVPVGADGKIDISSIGTEASTTDVFADIEGYYTTGAGGAVYVPAAAITRILDTRSAAGGAVIAGDYRNLTGLTTADGVTAYVLNATITQPTANGNLCVFPTGSINPLDVAASNINYGNGETIAKFVQATAGSTGTSFFNDATSGSTQLLVDEFGYFTTQ</sequence>
<dbReference type="InterPro" id="IPR022409">
    <property type="entry name" value="PKD/Chitinase_dom"/>
</dbReference>
<dbReference type="GO" id="GO:0005975">
    <property type="term" value="P:carbohydrate metabolic process"/>
    <property type="evidence" value="ECO:0007669"/>
    <property type="project" value="UniProtKB-ARBA"/>
</dbReference>
<accession>A0A941EWU0</accession>
<feature type="compositionally biased region" description="Polar residues" evidence="1">
    <location>
        <begin position="40"/>
        <end position="51"/>
    </location>
</feature>
<dbReference type="InterPro" id="IPR013783">
    <property type="entry name" value="Ig-like_fold"/>
</dbReference>
<proteinExistence type="predicted"/>